<dbReference type="InterPro" id="IPR027367">
    <property type="entry name" value="Gly-zipper_YMGG"/>
</dbReference>
<organism evidence="4 5">
    <name type="scientific">Brevirhabdus pacifica</name>
    <dbReference type="NCBI Taxonomy" id="1267768"/>
    <lineage>
        <taxon>Bacteria</taxon>
        <taxon>Pseudomonadati</taxon>
        <taxon>Pseudomonadota</taxon>
        <taxon>Alphaproteobacteria</taxon>
        <taxon>Rhodobacterales</taxon>
        <taxon>Paracoccaceae</taxon>
        <taxon>Brevirhabdus</taxon>
    </lineage>
</organism>
<dbReference type="PANTHER" id="PTHR30329:SF21">
    <property type="entry name" value="LIPOPROTEIN YIAD-RELATED"/>
    <property type="match status" value="1"/>
</dbReference>
<dbReference type="SUPFAM" id="SSF103088">
    <property type="entry name" value="OmpA-like"/>
    <property type="match status" value="1"/>
</dbReference>
<dbReference type="InterPro" id="IPR036737">
    <property type="entry name" value="OmpA-like_sf"/>
</dbReference>
<evidence type="ECO:0000256" key="2">
    <source>
        <dbReference type="ARBA" id="ARBA00023136"/>
    </source>
</evidence>
<comment type="subcellular location">
    <subcellularLocation>
        <location evidence="1">Cell outer membrane</location>
    </subcellularLocation>
</comment>
<dbReference type="Pfam" id="PF00691">
    <property type="entry name" value="OmpA"/>
    <property type="match status" value="1"/>
</dbReference>
<dbReference type="Gene3D" id="3.30.1330.60">
    <property type="entry name" value="OmpA-like domain"/>
    <property type="match status" value="1"/>
</dbReference>
<dbReference type="PROSITE" id="PS51123">
    <property type="entry name" value="OMPA_2"/>
    <property type="match status" value="1"/>
</dbReference>
<evidence type="ECO:0000313" key="5">
    <source>
        <dbReference type="Proteomes" id="UP000187266"/>
    </source>
</evidence>
<accession>A0A2M9DDB4</accession>
<evidence type="ECO:0000256" key="1">
    <source>
        <dbReference type="ARBA" id="ARBA00004442"/>
    </source>
</evidence>
<evidence type="ECO:0000313" key="4">
    <source>
        <dbReference type="EMBL" id="APX89610.1"/>
    </source>
</evidence>
<dbReference type="CDD" id="cd07185">
    <property type="entry name" value="OmpA_C-like"/>
    <property type="match status" value="1"/>
</dbReference>
<dbReference type="OrthoDB" id="9782229at2"/>
<keyword evidence="5" id="KW-1185">Reference proteome</keyword>
<dbReference type="Proteomes" id="UP000187266">
    <property type="component" value="Chromosome"/>
</dbReference>
<protein>
    <submittedName>
        <fullName evidence="4">Uncharacterized protein</fullName>
    </submittedName>
</protein>
<reference evidence="4 5" key="1">
    <citation type="submission" date="2017-01" db="EMBL/GenBank/DDBJ databases">
        <title>Genomic analysis of Xuhuaishuia manganoxidans DY6-4.</title>
        <authorList>
            <person name="Wang X."/>
        </authorList>
    </citation>
    <scope>NUCLEOTIDE SEQUENCE [LARGE SCALE GENOMIC DNA]</scope>
    <source>
        <strain evidence="4 5">DY6-4</strain>
    </source>
</reference>
<sequence length="220" mass="23118">MNRTKITVALALSGTMALAACDPTYQGQPGPNNNQNAKTGAAIGGVLGAAVGLNSKEDRLLKGAVGAGIGAAIGGAIGNNLDRQAEALRGSINNDQVRIVNTGRELIVTMPQDILFDVDSTYVRDGLRSDLRALARNLQDYPDSTVAIIGHTDNTGTASYNQDLSTRRARAVSSILVDSGVRSSRIRAIGRGEEEPIASNLNASGRAQNRRVEIIIRPNT</sequence>
<dbReference type="STRING" id="1267768.BV394_07695"/>
<dbReference type="RefSeq" id="WP_076979633.1">
    <property type="nucleotide sequence ID" value="NZ_CP019124.1"/>
</dbReference>
<accession>A0A1U7DHZ7</accession>
<name>A0A1U7DHZ7_9RHOB</name>
<dbReference type="Pfam" id="PF13441">
    <property type="entry name" value="Gly-zipper_YMGG"/>
    <property type="match status" value="1"/>
</dbReference>
<proteinExistence type="predicted"/>
<dbReference type="PRINTS" id="PR01021">
    <property type="entry name" value="OMPADOMAIN"/>
</dbReference>
<dbReference type="PANTHER" id="PTHR30329">
    <property type="entry name" value="STATOR ELEMENT OF FLAGELLAR MOTOR COMPLEX"/>
    <property type="match status" value="1"/>
</dbReference>
<dbReference type="InterPro" id="IPR006664">
    <property type="entry name" value="OMP_bac"/>
</dbReference>
<dbReference type="InterPro" id="IPR006665">
    <property type="entry name" value="OmpA-like"/>
</dbReference>
<gene>
    <name evidence="4" type="ORF">BV394_07695</name>
</gene>
<keyword evidence="2" id="KW-0472">Membrane</keyword>
<dbReference type="EMBL" id="CP019124">
    <property type="protein sequence ID" value="APX89610.1"/>
    <property type="molecule type" value="Genomic_DNA"/>
</dbReference>
<dbReference type="AlphaFoldDB" id="A0A1U7DHZ7"/>
<dbReference type="InterPro" id="IPR050330">
    <property type="entry name" value="Bact_OuterMem_StrucFunc"/>
</dbReference>
<dbReference type="GO" id="GO:0009279">
    <property type="term" value="C:cell outer membrane"/>
    <property type="evidence" value="ECO:0007669"/>
    <property type="project" value="UniProtKB-SubCell"/>
</dbReference>
<keyword evidence="3" id="KW-0998">Cell outer membrane</keyword>
<evidence type="ECO:0000256" key="3">
    <source>
        <dbReference type="ARBA" id="ARBA00023237"/>
    </source>
</evidence>
<dbReference type="PROSITE" id="PS51257">
    <property type="entry name" value="PROKAR_LIPOPROTEIN"/>
    <property type="match status" value="1"/>
</dbReference>